<gene>
    <name evidence="3" type="ORF">CSUI_004930</name>
</gene>
<evidence type="ECO:0000313" key="4">
    <source>
        <dbReference type="Proteomes" id="UP000221165"/>
    </source>
</evidence>
<feature type="region of interest" description="Disordered" evidence="2">
    <location>
        <begin position="1219"/>
        <end position="1313"/>
    </location>
</feature>
<feature type="compositionally biased region" description="Low complexity" evidence="2">
    <location>
        <begin position="446"/>
        <end position="459"/>
    </location>
</feature>
<evidence type="ECO:0000256" key="2">
    <source>
        <dbReference type="SAM" id="MobiDB-lite"/>
    </source>
</evidence>
<feature type="compositionally biased region" description="Basic and acidic residues" evidence="2">
    <location>
        <begin position="1422"/>
        <end position="1434"/>
    </location>
</feature>
<feature type="compositionally biased region" description="Basic and acidic residues" evidence="2">
    <location>
        <begin position="1110"/>
        <end position="1130"/>
    </location>
</feature>
<accession>A0A2C6K943</accession>
<feature type="compositionally biased region" description="Basic and acidic residues" evidence="2">
    <location>
        <begin position="1219"/>
        <end position="1233"/>
    </location>
</feature>
<feature type="compositionally biased region" description="Acidic residues" evidence="2">
    <location>
        <begin position="901"/>
        <end position="913"/>
    </location>
</feature>
<feature type="compositionally biased region" description="Polar residues" evidence="2">
    <location>
        <begin position="263"/>
        <end position="284"/>
    </location>
</feature>
<feature type="region of interest" description="Disordered" evidence="2">
    <location>
        <begin position="385"/>
        <end position="477"/>
    </location>
</feature>
<feature type="compositionally biased region" description="Polar residues" evidence="2">
    <location>
        <begin position="16"/>
        <end position="26"/>
    </location>
</feature>
<feature type="region of interest" description="Disordered" evidence="2">
    <location>
        <begin position="537"/>
        <end position="584"/>
    </location>
</feature>
<organism evidence="3 4">
    <name type="scientific">Cystoisospora suis</name>
    <dbReference type="NCBI Taxonomy" id="483139"/>
    <lineage>
        <taxon>Eukaryota</taxon>
        <taxon>Sar</taxon>
        <taxon>Alveolata</taxon>
        <taxon>Apicomplexa</taxon>
        <taxon>Conoidasida</taxon>
        <taxon>Coccidia</taxon>
        <taxon>Eucoccidiorida</taxon>
        <taxon>Eimeriorina</taxon>
        <taxon>Sarcocystidae</taxon>
        <taxon>Cystoisospora</taxon>
    </lineage>
</organism>
<feature type="compositionally biased region" description="Polar residues" evidence="2">
    <location>
        <begin position="641"/>
        <end position="656"/>
    </location>
</feature>
<feature type="compositionally biased region" description="Polar residues" evidence="2">
    <location>
        <begin position="203"/>
        <end position="212"/>
    </location>
</feature>
<comment type="caution">
    <text evidence="3">The sequence shown here is derived from an EMBL/GenBank/DDBJ whole genome shotgun (WGS) entry which is preliminary data.</text>
</comment>
<feature type="compositionally biased region" description="Low complexity" evidence="2">
    <location>
        <begin position="873"/>
        <end position="887"/>
    </location>
</feature>
<dbReference type="OrthoDB" id="331810at2759"/>
<feature type="compositionally biased region" description="Low complexity" evidence="2">
    <location>
        <begin position="657"/>
        <end position="679"/>
    </location>
</feature>
<dbReference type="EMBL" id="MIGC01002360">
    <property type="protein sequence ID" value="PHJ21231.1"/>
    <property type="molecule type" value="Genomic_DNA"/>
</dbReference>
<feature type="compositionally biased region" description="Low complexity" evidence="2">
    <location>
        <begin position="236"/>
        <end position="260"/>
    </location>
</feature>
<feature type="region of interest" description="Disordered" evidence="2">
    <location>
        <begin position="1110"/>
        <end position="1154"/>
    </location>
</feature>
<feature type="compositionally biased region" description="Basic and acidic residues" evidence="2">
    <location>
        <begin position="390"/>
        <end position="425"/>
    </location>
</feature>
<dbReference type="RefSeq" id="XP_067922915.1">
    <property type="nucleotide sequence ID" value="XM_068065111.1"/>
</dbReference>
<feature type="compositionally biased region" description="Basic and acidic residues" evidence="2">
    <location>
        <begin position="788"/>
        <end position="806"/>
    </location>
</feature>
<feature type="compositionally biased region" description="Basic residues" evidence="2">
    <location>
        <begin position="1140"/>
        <end position="1151"/>
    </location>
</feature>
<feature type="region of interest" description="Disordered" evidence="2">
    <location>
        <begin position="1606"/>
        <end position="1663"/>
    </location>
</feature>
<feature type="compositionally biased region" description="Low complexity" evidence="2">
    <location>
        <begin position="537"/>
        <end position="561"/>
    </location>
</feature>
<feature type="compositionally biased region" description="Polar residues" evidence="2">
    <location>
        <begin position="575"/>
        <end position="584"/>
    </location>
</feature>
<feature type="compositionally biased region" description="Basic and acidic residues" evidence="2">
    <location>
        <begin position="750"/>
        <end position="765"/>
    </location>
</feature>
<feature type="compositionally biased region" description="Polar residues" evidence="2">
    <location>
        <begin position="56"/>
        <end position="65"/>
    </location>
</feature>
<feature type="coiled-coil region" evidence="1">
    <location>
        <begin position="1053"/>
        <end position="1100"/>
    </location>
</feature>
<feature type="compositionally biased region" description="Polar residues" evidence="2">
    <location>
        <begin position="688"/>
        <end position="702"/>
    </location>
</feature>
<keyword evidence="4" id="KW-1185">Reference proteome</keyword>
<feature type="compositionally biased region" description="Low complexity" evidence="2">
    <location>
        <begin position="310"/>
        <end position="333"/>
    </location>
</feature>
<evidence type="ECO:0000256" key="1">
    <source>
        <dbReference type="SAM" id="Coils"/>
    </source>
</evidence>
<evidence type="ECO:0000313" key="3">
    <source>
        <dbReference type="EMBL" id="PHJ21231.1"/>
    </source>
</evidence>
<feature type="region of interest" description="Disordered" evidence="2">
    <location>
        <begin position="48"/>
        <end position="295"/>
    </location>
</feature>
<feature type="compositionally biased region" description="Basic and acidic residues" evidence="2">
    <location>
        <begin position="1012"/>
        <end position="1030"/>
    </location>
</feature>
<feature type="compositionally biased region" description="Polar residues" evidence="2">
    <location>
        <begin position="182"/>
        <end position="194"/>
    </location>
</feature>
<feature type="region of interest" description="Disordered" evidence="2">
    <location>
        <begin position="873"/>
        <end position="928"/>
    </location>
</feature>
<feature type="compositionally biased region" description="Basic and acidic residues" evidence="2">
    <location>
        <begin position="772"/>
        <end position="781"/>
    </location>
</feature>
<name>A0A2C6K943_9APIC</name>
<feature type="compositionally biased region" description="Basic and acidic residues" evidence="2">
    <location>
        <begin position="337"/>
        <end position="360"/>
    </location>
</feature>
<dbReference type="VEuPathDB" id="ToxoDB:CSUI_004930"/>
<reference evidence="3 4" key="1">
    <citation type="journal article" date="2017" name="Int. J. Parasitol.">
        <title>The genome of the protozoan parasite Cystoisospora suis and a reverse vaccinology approach to identify vaccine candidates.</title>
        <authorList>
            <person name="Palmieri N."/>
            <person name="Shrestha A."/>
            <person name="Ruttkowski B."/>
            <person name="Beck T."/>
            <person name="Vogl C."/>
            <person name="Tomley F."/>
            <person name="Blake D.P."/>
            <person name="Joachim A."/>
        </authorList>
    </citation>
    <scope>NUCLEOTIDE SEQUENCE [LARGE SCALE GENOMIC DNA]</scope>
    <source>
        <strain evidence="3 4">Wien I</strain>
    </source>
</reference>
<feature type="region of interest" description="Disordered" evidence="2">
    <location>
        <begin position="1"/>
        <end position="33"/>
    </location>
</feature>
<feature type="compositionally biased region" description="Low complexity" evidence="2">
    <location>
        <begin position="70"/>
        <end position="145"/>
    </location>
</feature>
<feature type="compositionally biased region" description="Polar residues" evidence="2">
    <location>
        <begin position="158"/>
        <end position="169"/>
    </location>
</feature>
<feature type="compositionally biased region" description="Low complexity" evidence="2">
    <location>
        <begin position="1606"/>
        <end position="1615"/>
    </location>
</feature>
<feature type="compositionally biased region" description="Low complexity" evidence="2">
    <location>
        <begin position="1270"/>
        <end position="1279"/>
    </location>
</feature>
<sequence>MPLGKQVERKMEKMSRNSGRLSQDSGNAECPLKDCENERDFDFLVEKKIEGRSSSKGDQITSSYLCRSPGFSSSRPSVKPSTSSSTPPFSGVSTGISSLSCSSSFSPSPSPSSSLSSSTSSVSPPFSFPSTSSSSASSPLSFSPVAGAALKTPADRLQPSTQGESSPSMRASAVRESRHTTDSLSRPTSPSLATTAGAVHTPSHCQENGENFSSSSRSRPPLPQLSVHSLRKSSGEARSSSSVAVSPFSFGCSSSTSPVSLEPHSTSVRPSISTPSHGQKSPQSHVPKREHTQTFQFLSASLDPSYAFSSFDTSPSSLSSVSSTATFTSSLTAHPPRPREEHQSYFSKEVYDVSSPKDQREEYLAERNFFPRSEVLLPGEKVLLGAQGRTNREGREDVSLVNQHDERERGREKEAEEERQSREIEGGVGAEPKQGEQGQKGNLHGLNSSSNRDTRSSTLYTGEGVMRPNTPRLPTLSSAPCSSSFTYGVEDRTYARCQYTPTRVAATSPVVLPRPSHSSSSSSLLLAPSPLNPLLSGSRKTSSLASTTGAGGSVPAPSGAVQQKGKISSRDDRTSAQLVSDSSIQDTTAGQDIIASSLAARAAAEASSRAAEALLGRLRETERVHNNTRTTHQQDVRRMGVSSNSVVDNTKATVEGSTQSTSSVVLSVNDSSSLSLSPSCRVPESSRGYFTSSSLSPGKTSASLGVSSRLLDSSSSSSSSGEALPDILSQPFHHPTPQQRTTSGLSDQILEEKAMGTDNRVKKNQEEEEEAKEQRSEDEASHSVSSDESLHEVKGHRGKAREEKRWGSGRTSPVLDREDKGKGSRWCVFPSKDSTAGDEGRKQVRTLNEEATTTAVCQAPGYETSSSYSIKASSSLSSSSSSSSSSSPSPPSPSVCSESVISEEDTTCMEEESPVSTRHRPALQTKSSNNNNINWGFLTLASSSSNSSGTSSANHVFASSSSSCPSDYSSLAFHTIRRNTALRPLPRVFLNGNRATASFWISSCLLEEHMKQSERDCPGGKKEERPREGKSSFAIEQEEQRLYAKDWLPPGLRDFAEVLREQLEEEEDDDNEEEEGEPALRELLDEISSLEREGMSTERERLLHLVEEDVRREEEETEPRHDGDILRSHETAGIGNTKQNVKKKSKKRKQEKTREYIPSLSDGLESLEDLIQHCKQRAFKFLHASLVAGDVTTSSSFLGGTPSFSSYFSQVETTRFLGEGRRQEQDHQARQGEEASDLWGVVGDTHLSYNEDSIDRETERRRSRREVHPESSLSPLPTLLDHRNPCEDFWEETREKEDREEKREKDEEEVDKEGMKRSFLRCGANSDVSRRDGSAVNGFHSEMRGYAEDVLLEDDKKDHGHPSSLVHMKAARRQQQDGGKNQETGDGTIKGDRSRHGDRCSLLQRCQRGSEEGMMGNGCFLGRDRGDGSARDEEGGFLQERQQQPHTLGEEQEKEGEQGIGFTVQTMVDFYLSVAYLLGQLLKRDRAAKAFYKREVDLLRERLCLTTAQARESFTDAKRQLEEEEMQSRRLSKQVDEKEKRIQQILDEHDDLRRKFREEQRHLRLQQEAEIDDLNRQFDAIRKDLLRRDRQVERLQNELREAVYQNQQLQRKQPQLGPLSDSMLPLSRGPKNEQRANSCFRLSDAPGRAVGSESDDSGSGGLWGRRSLTVTGRFDKNPAGALCFLWCKHPAERPGSEKDHGNHIGHDEEKVSVVPKGQGNKYTGTREGIVQNRSTSGCLEDRDHRHRMSPSFRMEEGHSITPLERGGGLSRRKRIFHSAAVTPLGRADTRAVLPVRTTKGRTSSLDRFNRVQDAARYRQKSVRGRRRGGSRPAPLVDDRIAYQVSPLKRGRETANSHQGGLGWTTRTWNTDDETGAAMQQSGKFELLTGRNEDHFRVFRRWETTSQQSVGCEVCTNNVDPGAATESVDLGSYTGRRDFSLSREWSFSSVRSILSSGAREVGRLPDAWTRCTTPLFSLSPRNSRVQTLQEELLSVLSVGEREEAVRLLLRANVLQDICTLGEKDAEQVLSELALFTTANGMRHEAGGVDGRKGGVPEAQAVLAPYYCAAGSKSFSTSTREKRTVHARSYLSSTLGYASFFLSLFALDYAVLGGYCVSSVLKCVEWTSLLILSRTQELRHGFQHEDVGHPLAYVFQAIERFLLFFLQCLRGVAEPPEDEVLLSYTEMLADQFSGSSRVSDWEGSAGPGVFVSPRNEGFPFGAGLLGGGEGISDFCPREAPWCEHGHVQRCAK</sequence>
<proteinExistence type="predicted"/>
<feature type="compositionally biased region" description="Low complexity" evidence="2">
    <location>
        <begin position="703"/>
        <end position="720"/>
    </location>
</feature>
<dbReference type="GeneID" id="94428322"/>
<feature type="region of interest" description="Disordered" evidence="2">
    <location>
        <begin position="310"/>
        <end position="360"/>
    </location>
</feature>
<dbReference type="Proteomes" id="UP000221165">
    <property type="component" value="Unassembled WGS sequence"/>
</dbReference>
<feature type="region of interest" description="Disordered" evidence="2">
    <location>
        <begin position="1012"/>
        <end position="1035"/>
    </location>
</feature>
<feature type="compositionally biased region" description="Basic and acidic residues" evidence="2">
    <location>
        <begin position="1280"/>
        <end position="1305"/>
    </location>
</feature>
<feature type="region of interest" description="Disordered" evidence="2">
    <location>
        <begin position="624"/>
        <end position="842"/>
    </location>
</feature>
<protein>
    <submittedName>
        <fullName evidence="3">Uncharacterized protein</fullName>
    </submittedName>
</protein>
<feature type="compositionally biased region" description="Basic and acidic residues" evidence="2">
    <location>
        <begin position="1"/>
        <end position="15"/>
    </location>
</feature>
<feature type="compositionally biased region" description="Polar residues" evidence="2">
    <location>
        <begin position="736"/>
        <end position="746"/>
    </location>
</feature>
<feature type="region of interest" description="Disordered" evidence="2">
    <location>
        <begin position="1369"/>
        <end position="1396"/>
    </location>
</feature>
<feature type="compositionally biased region" description="Polar residues" evidence="2">
    <location>
        <begin position="1376"/>
        <end position="1385"/>
    </location>
</feature>
<keyword evidence="1" id="KW-0175">Coiled coil</keyword>
<feature type="region of interest" description="Disordered" evidence="2">
    <location>
        <begin position="1421"/>
        <end position="1456"/>
    </location>
</feature>